<dbReference type="CDD" id="cd03448">
    <property type="entry name" value="HDE_HSD"/>
    <property type="match status" value="1"/>
</dbReference>
<keyword evidence="8" id="KW-1185">Reference proteome</keyword>
<evidence type="ECO:0000256" key="2">
    <source>
        <dbReference type="ARBA" id="ARBA00006484"/>
    </source>
</evidence>
<proteinExistence type="inferred from homology"/>
<organism evidence="7 8">
    <name type="scientific">Mycena maculata</name>
    <dbReference type="NCBI Taxonomy" id="230809"/>
    <lineage>
        <taxon>Eukaryota</taxon>
        <taxon>Fungi</taxon>
        <taxon>Dikarya</taxon>
        <taxon>Basidiomycota</taxon>
        <taxon>Agaricomycotina</taxon>
        <taxon>Agaricomycetes</taxon>
        <taxon>Agaricomycetidae</taxon>
        <taxon>Agaricales</taxon>
        <taxon>Marasmiineae</taxon>
        <taxon>Mycenaceae</taxon>
        <taxon>Mycena</taxon>
    </lineage>
</organism>
<dbReference type="PANTHER" id="PTHR13078:SF56">
    <property type="entry name" value="PEROXISOMAL MULTIFUNCTIONAL ENZYME TYPE 2"/>
    <property type="match status" value="1"/>
</dbReference>
<evidence type="ECO:0000313" key="7">
    <source>
        <dbReference type="EMBL" id="KAJ7727287.1"/>
    </source>
</evidence>
<evidence type="ECO:0000259" key="5">
    <source>
        <dbReference type="Pfam" id="PF01575"/>
    </source>
</evidence>
<dbReference type="EMBL" id="JARJLG010000213">
    <property type="protein sequence ID" value="KAJ7727287.1"/>
    <property type="molecule type" value="Genomic_DNA"/>
</dbReference>
<reference evidence="7" key="1">
    <citation type="submission" date="2023-03" db="EMBL/GenBank/DDBJ databases">
        <title>Massive genome expansion in bonnet fungi (Mycena s.s.) driven by repeated elements and novel gene families across ecological guilds.</title>
        <authorList>
            <consortium name="Lawrence Berkeley National Laboratory"/>
            <person name="Harder C.B."/>
            <person name="Miyauchi S."/>
            <person name="Viragh M."/>
            <person name="Kuo A."/>
            <person name="Thoen E."/>
            <person name="Andreopoulos B."/>
            <person name="Lu D."/>
            <person name="Skrede I."/>
            <person name="Drula E."/>
            <person name="Henrissat B."/>
            <person name="Morin E."/>
            <person name="Kohler A."/>
            <person name="Barry K."/>
            <person name="LaButti K."/>
            <person name="Morin E."/>
            <person name="Salamov A."/>
            <person name="Lipzen A."/>
            <person name="Mereny Z."/>
            <person name="Hegedus B."/>
            <person name="Baldrian P."/>
            <person name="Stursova M."/>
            <person name="Weitz H."/>
            <person name="Taylor A."/>
            <person name="Grigoriev I.V."/>
            <person name="Nagy L.G."/>
            <person name="Martin F."/>
            <person name="Kauserud H."/>
        </authorList>
    </citation>
    <scope>NUCLEOTIDE SEQUENCE</scope>
    <source>
        <strain evidence="7">CBHHK188m</strain>
    </source>
</reference>
<comment type="similarity">
    <text evidence="2">Belongs to the short-chain dehydrogenases/reductases (SDR) family.</text>
</comment>
<dbReference type="GO" id="GO:0006635">
    <property type="term" value="P:fatty acid beta-oxidation"/>
    <property type="evidence" value="ECO:0007669"/>
    <property type="project" value="TreeGrafter"/>
</dbReference>
<name>A0AAD7HTL1_9AGAR</name>
<dbReference type="Pfam" id="PF22622">
    <property type="entry name" value="MFE-2_hydrat-2_N"/>
    <property type="match status" value="1"/>
</dbReference>
<sequence>MAEDSKLVAEAKKITIEPAHFSYTERDVILYNLGIGATEKDLQWTYEGDDEFSALPTFGVIPQFDASSSIPLDWLPNFNPAKLLHGEQFLSIKAPIPTSGELVSQARLLEVLDKGKAAAVTSVVETRDQSGNLIFENQSTVFIRGSGGFGGQRTGSDRGAASAVNSVPHRTPDAVVEEKTSSSQAALYRLSGDLNPLHILPEFAAIGGFNKPILHGLCSFGISGKHVFQNFGAYKDIKVRFAGVVYPGETLVTEMWKEGSKVIFTTKVKERDTVVLASAAATLQDDAAKAKL</sequence>
<dbReference type="InterPro" id="IPR054357">
    <property type="entry name" value="MFE-2_N"/>
</dbReference>
<dbReference type="PANTHER" id="PTHR13078">
    <property type="entry name" value="PEROXISOMAL MULTIFUNCTIONAL ENZYME TYPE 2-RELATED"/>
    <property type="match status" value="1"/>
</dbReference>
<dbReference type="InterPro" id="IPR002539">
    <property type="entry name" value="MaoC-like_dom"/>
</dbReference>
<accession>A0AAD7HTL1</accession>
<dbReference type="InterPro" id="IPR029069">
    <property type="entry name" value="HotDog_dom_sf"/>
</dbReference>
<evidence type="ECO:0000256" key="3">
    <source>
        <dbReference type="ARBA" id="ARBA00023140"/>
    </source>
</evidence>
<dbReference type="Pfam" id="PF01575">
    <property type="entry name" value="MaoC_dehydratas"/>
    <property type="match status" value="1"/>
</dbReference>
<evidence type="ECO:0000313" key="8">
    <source>
        <dbReference type="Proteomes" id="UP001215280"/>
    </source>
</evidence>
<evidence type="ECO:0000259" key="6">
    <source>
        <dbReference type="Pfam" id="PF22622"/>
    </source>
</evidence>
<protein>
    <submittedName>
        <fullName evidence="7">Hydroxysteroid dehydrogenase</fullName>
    </submittedName>
</protein>
<dbReference type="GO" id="GO:0003857">
    <property type="term" value="F:(3S)-3-hydroxyacyl-CoA dehydrogenase (NAD+) activity"/>
    <property type="evidence" value="ECO:0007669"/>
    <property type="project" value="TreeGrafter"/>
</dbReference>
<dbReference type="AlphaFoldDB" id="A0AAD7HTL1"/>
<dbReference type="GO" id="GO:0044594">
    <property type="term" value="F:17-beta-hydroxysteroid dehydrogenase (NAD+) activity"/>
    <property type="evidence" value="ECO:0007669"/>
    <property type="project" value="TreeGrafter"/>
</dbReference>
<dbReference type="SUPFAM" id="SSF54637">
    <property type="entry name" value="Thioesterase/thiol ester dehydrase-isomerase"/>
    <property type="match status" value="2"/>
</dbReference>
<keyword evidence="3" id="KW-0576">Peroxisome</keyword>
<dbReference type="Gene3D" id="3.10.129.10">
    <property type="entry name" value="Hotdog Thioesterase"/>
    <property type="match status" value="1"/>
</dbReference>
<comment type="caution">
    <text evidence="7">The sequence shown here is derived from an EMBL/GenBank/DDBJ whole genome shotgun (WGS) entry which is preliminary data.</text>
</comment>
<feature type="domain" description="Peroxisomal multifunctional enzyme type 2-like N-terminal" evidence="6">
    <location>
        <begin position="21"/>
        <end position="145"/>
    </location>
</feature>
<keyword evidence="4" id="KW-0456">Lyase</keyword>
<comment type="subcellular location">
    <subcellularLocation>
        <location evidence="1">Peroxisome</location>
    </subcellularLocation>
</comment>
<evidence type="ECO:0000256" key="1">
    <source>
        <dbReference type="ARBA" id="ARBA00004275"/>
    </source>
</evidence>
<dbReference type="GO" id="GO:0005777">
    <property type="term" value="C:peroxisome"/>
    <property type="evidence" value="ECO:0007669"/>
    <property type="project" value="UniProtKB-SubCell"/>
</dbReference>
<gene>
    <name evidence="7" type="ORF">DFH07DRAFT_1066550</name>
</gene>
<dbReference type="Proteomes" id="UP001215280">
    <property type="component" value="Unassembled WGS sequence"/>
</dbReference>
<dbReference type="GO" id="GO:0004300">
    <property type="term" value="F:enoyl-CoA hydratase activity"/>
    <property type="evidence" value="ECO:0007669"/>
    <property type="project" value="TreeGrafter"/>
</dbReference>
<evidence type="ECO:0000256" key="4">
    <source>
        <dbReference type="ARBA" id="ARBA00023239"/>
    </source>
</evidence>
<dbReference type="FunFam" id="3.10.129.10:FF:000013">
    <property type="entry name" value="Peroxisomal multifunctional enzyme type 2"/>
    <property type="match status" value="1"/>
</dbReference>
<feature type="domain" description="MaoC-like" evidence="5">
    <location>
        <begin position="167"/>
        <end position="275"/>
    </location>
</feature>